<comment type="similarity">
    <text evidence="3 8">Belongs to the class-II aminoacyl-tRNA synthetase family. HisZ subfamily.</text>
</comment>
<evidence type="ECO:0000256" key="3">
    <source>
        <dbReference type="ARBA" id="ARBA00005539"/>
    </source>
</evidence>
<dbReference type="AlphaFoldDB" id="A9HLQ2"/>
<evidence type="ECO:0000313" key="12">
    <source>
        <dbReference type="Proteomes" id="UP000001176"/>
    </source>
</evidence>
<feature type="domain" description="Class II Histidinyl-tRNA synthetase (HisRS)-like catalytic core" evidence="10">
    <location>
        <begin position="27"/>
        <end position="327"/>
    </location>
</feature>
<dbReference type="GO" id="GO:0006427">
    <property type="term" value="P:histidyl-tRNA aminoacylation"/>
    <property type="evidence" value="ECO:0007669"/>
    <property type="project" value="TreeGrafter"/>
</dbReference>
<dbReference type="Gene3D" id="3.30.930.10">
    <property type="entry name" value="Bira Bifunctional Protein, Domain 2"/>
    <property type="match status" value="1"/>
</dbReference>
<proteinExistence type="inferred from homology"/>
<dbReference type="PANTHER" id="PTHR43707:SF1">
    <property type="entry name" value="HISTIDINE--TRNA LIGASE, MITOCHONDRIAL-RELATED"/>
    <property type="match status" value="1"/>
</dbReference>
<name>A9HLQ2_GLUDA</name>
<dbReference type="HAMAP" id="MF_00125">
    <property type="entry name" value="HisZ"/>
    <property type="match status" value="1"/>
</dbReference>
<evidence type="ECO:0000259" key="10">
    <source>
        <dbReference type="Pfam" id="PF13393"/>
    </source>
</evidence>
<evidence type="ECO:0000256" key="9">
    <source>
        <dbReference type="SAM" id="MobiDB-lite"/>
    </source>
</evidence>
<feature type="region of interest" description="Disordered" evidence="9">
    <location>
        <begin position="1"/>
        <end position="20"/>
    </location>
</feature>
<dbReference type="InterPro" id="IPR041715">
    <property type="entry name" value="HisRS-like_core"/>
</dbReference>
<dbReference type="Proteomes" id="UP000001176">
    <property type="component" value="Chromosome"/>
</dbReference>
<comment type="pathway">
    <text evidence="2 8">Amino-acid biosynthesis; L-histidine biosynthesis; L-histidine from 5-phospho-alpha-D-ribose 1-diphosphate: step 1/9.</text>
</comment>
<sequence length="393" mass="41332">MTNGRDGAIGARMTDDPPPNPALLPAGFVDLLPSDAEAEAAGMEDLMRVFATHGYSRVKPPLLEFEDTLLSGSGAAVADQAFRLMDPDTRRMMALRPDITPQIARIAATRLADVPRPLRLSYTGLCVLASGGARESDRQISQAGIELIGPDSPQADAEIIALGAEGLAVLGVPGVSFDLTMPSLAPALIAEIDYTPAERQALMRALDRKDAAAVARLAGGLAPVLTELLHAAGPAERALAVLGGLVLPEPVRALSDRLAATCAAIKARVPDIRLTVDPVEFRGWRYHTGVCVTVYARGQHEELGRGGRYISNNDEPACGLTLRPEALLRAAPTRPGRIRVFLPAGCDPALGRRLRTEGYATVDALAPVADQAAEARRLGCTMIAAGDGIVALD</sequence>
<dbReference type="GO" id="GO:0000105">
    <property type="term" value="P:L-histidine biosynthetic process"/>
    <property type="evidence" value="ECO:0007669"/>
    <property type="project" value="UniProtKB-UniRule"/>
</dbReference>
<keyword evidence="11" id="KW-0436">Ligase</keyword>
<comment type="function">
    <text evidence="7 8">Required for the first step of histidine biosynthesis. May allow the feedback regulation of ATP phosphoribosyltransferase activity by histidine.</text>
</comment>
<evidence type="ECO:0000256" key="7">
    <source>
        <dbReference type="ARBA" id="ARBA00025246"/>
    </source>
</evidence>
<dbReference type="PANTHER" id="PTHR43707">
    <property type="entry name" value="HISTIDYL-TRNA SYNTHETASE"/>
    <property type="match status" value="1"/>
</dbReference>
<keyword evidence="6 8" id="KW-0963">Cytoplasm</keyword>
<organism evidence="11 12">
    <name type="scientific">Gluconacetobacter diazotrophicus (strain ATCC 49037 / DSM 5601 / CCUG 37298 / CIP 103539 / LMG 7603 / PAl5)</name>
    <dbReference type="NCBI Taxonomy" id="272568"/>
    <lineage>
        <taxon>Bacteria</taxon>
        <taxon>Pseudomonadati</taxon>
        <taxon>Pseudomonadota</taxon>
        <taxon>Alphaproteobacteria</taxon>
        <taxon>Acetobacterales</taxon>
        <taxon>Acetobacteraceae</taxon>
        <taxon>Gluconacetobacter</taxon>
    </lineage>
</organism>
<dbReference type="EMBL" id="AM889285">
    <property type="protein sequence ID" value="CAP56199.1"/>
    <property type="molecule type" value="Genomic_DNA"/>
</dbReference>
<evidence type="ECO:0000256" key="1">
    <source>
        <dbReference type="ARBA" id="ARBA00004496"/>
    </source>
</evidence>
<evidence type="ECO:0000256" key="8">
    <source>
        <dbReference type="HAMAP-Rule" id="MF_00125"/>
    </source>
</evidence>
<accession>A9HLQ2</accession>
<evidence type="ECO:0000313" key="11">
    <source>
        <dbReference type="EMBL" id="CAP56199.1"/>
    </source>
</evidence>
<evidence type="ECO:0000256" key="4">
    <source>
        <dbReference type="ARBA" id="ARBA00011496"/>
    </source>
</evidence>
<evidence type="ECO:0000256" key="6">
    <source>
        <dbReference type="ARBA" id="ARBA00022490"/>
    </source>
</evidence>
<dbReference type="GO" id="GO:0005737">
    <property type="term" value="C:cytoplasm"/>
    <property type="evidence" value="ECO:0007669"/>
    <property type="project" value="UniProtKB-SubCell"/>
</dbReference>
<dbReference type="SUPFAM" id="SSF55681">
    <property type="entry name" value="Class II aaRS and biotin synthetases"/>
    <property type="match status" value="1"/>
</dbReference>
<dbReference type="KEGG" id="gdi:GDI2256"/>
<dbReference type="InterPro" id="IPR004516">
    <property type="entry name" value="HisRS/HisZ"/>
</dbReference>
<reference evidence="11 12" key="1">
    <citation type="journal article" date="2009" name="BMC Genomics">
        <title>Complete genome sequence of the sugarcane nitrogen-fixing endophyte Gluconacetobacter diazotrophicus Pal5.</title>
        <authorList>
            <person name="Bertalan M."/>
            <person name="Albano R."/>
            <person name="Padua V."/>
            <person name="Rouws L."/>
            <person name="Rojas C."/>
            <person name="Hemerly A."/>
            <person name="Teixeira K."/>
            <person name="Schwab S."/>
            <person name="Araujo J."/>
            <person name="Oliveira A."/>
            <person name="Franca L."/>
            <person name="Magalhaes V."/>
            <person name="Alqueres S."/>
            <person name="Cardoso A."/>
            <person name="Almeida W."/>
            <person name="Loureiro M.M."/>
            <person name="Nogueira E."/>
            <person name="Cidade D."/>
            <person name="Oliveira D."/>
            <person name="Simao T."/>
            <person name="Macedo J."/>
            <person name="Valadao A."/>
            <person name="Dreschsel M."/>
            <person name="Freitas F."/>
            <person name="Vidal M."/>
            <person name="Guedes H."/>
            <person name="Rodrigues E."/>
            <person name="Meneses C."/>
            <person name="Brioso P."/>
            <person name="Pozzer L."/>
            <person name="Figueiredo D."/>
            <person name="Montano H."/>
            <person name="Junior J."/>
            <person name="Filho G."/>
            <person name="Flores V."/>
            <person name="Ferreira B."/>
            <person name="Branco A."/>
            <person name="Gonzalez P."/>
            <person name="Guillobel H."/>
            <person name="Lemos M."/>
            <person name="Seibel L."/>
            <person name="Macedo J."/>
            <person name="Alves-Ferreira M."/>
            <person name="Sachetto-Martins G."/>
            <person name="Coelho A."/>
            <person name="Santos E."/>
            <person name="Amaral G."/>
            <person name="Neves A."/>
            <person name="Pacheco A.B."/>
            <person name="Carvalho D."/>
            <person name="Lery L."/>
            <person name="Bisch P."/>
            <person name="Rossle S.C."/>
            <person name="Urmenyi T."/>
            <person name="Kruger W.V."/>
            <person name="Martins O."/>
            <person name="Baldani J.I."/>
            <person name="Ferreira P.C."/>
        </authorList>
    </citation>
    <scope>NUCLEOTIDE SEQUENCE [LARGE SCALE GENOMIC DNA]</scope>
    <source>
        <strain evidence="12">ATCC 49037 / DSM 5601 / CCUG 37298 / CIP 103539 / LMG 7603 / PAl5</strain>
    </source>
</reference>
<comment type="subunit">
    <text evidence="4 8">Heteromultimer composed of HisG and HisZ subunits.</text>
</comment>
<dbReference type="Pfam" id="PF13393">
    <property type="entry name" value="tRNA-synt_His"/>
    <property type="match status" value="1"/>
</dbReference>
<keyword evidence="8" id="KW-0368">Histidine biosynthesis</keyword>
<dbReference type="InterPro" id="IPR045864">
    <property type="entry name" value="aa-tRNA-synth_II/BPL/LPL"/>
</dbReference>
<evidence type="ECO:0000256" key="5">
    <source>
        <dbReference type="ARBA" id="ARBA00020397"/>
    </source>
</evidence>
<comment type="subcellular location">
    <subcellularLocation>
        <location evidence="1 8">Cytoplasm</location>
    </subcellularLocation>
</comment>
<gene>
    <name evidence="8" type="primary">hisZ</name>
    <name evidence="11" type="ordered locus">GDI2256</name>
</gene>
<protein>
    <recommendedName>
        <fullName evidence="5 8">ATP phosphoribosyltransferase regulatory subunit</fullName>
    </recommendedName>
</protein>
<dbReference type="UniPathway" id="UPA00031">
    <property type="reaction ID" value="UER00006"/>
</dbReference>
<keyword evidence="12" id="KW-1185">Reference proteome</keyword>
<dbReference type="GO" id="GO:0004821">
    <property type="term" value="F:histidine-tRNA ligase activity"/>
    <property type="evidence" value="ECO:0007669"/>
    <property type="project" value="TreeGrafter"/>
</dbReference>
<keyword evidence="8" id="KW-0028">Amino-acid biosynthesis</keyword>
<comment type="miscellaneous">
    <text evidence="8">This function is generally fulfilled by the C-terminal part of HisG, which is missing in some bacteria such as this one.</text>
</comment>
<evidence type="ECO:0000256" key="2">
    <source>
        <dbReference type="ARBA" id="ARBA00004667"/>
    </source>
</evidence>
<keyword evidence="11" id="KW-0030">Aminoacyl-tRNA synthetase</keyword>
<dbReference type="InterPro" id="IPR004517">
    <property type="entry name" value="HisZ"/>
</dbReference>